<dbReference type="Gene3D" id="2.60.40.3680">
    <property type="match status" value="1"/>
</dbReference>
<dbReference type="AlphaFoldDB" id="A0A858RL00"/>
<dbReference type="RefSeq" id="WP_169455260.1">
    <property type="nucleotide sequence ID" value="NZ_CP051774.1"/>
</dbReference>
<dbReference type="Proteomes" id="UP000501812">
    <property type="component" value="Chromosome"/>
</dbReference>
<evidence type="ECO:0000256" key="1">
    <source>
        <dbReference type="SAM" id="SignalP"/>
    </source>
</evidence>
<dbReference type="EMBL" id="CP051774">
    <property type="protein sequence ID" value="QJE96860.1"/>
    <property type="molecule type" value="Genomic_DNA"/>
</dbReference>
<feature type="chain" id="PRO_5032760646" description="Outer membrane lipoprotein-sorting protein" evidence="1">
    <location>
        <begin position="16"/>
        <end position="267"/>
    </location>
</feature>
<organism evidence="2 3">
    <name type="scientific">Luteolibacter luteus</name>
    <dbReference type="NCBI Taxonomy" id="2728835"/>
    <lineage>
        <taxon>Bacteria</taxon>
        <taxon>Pseudomonadati</taxon>
        <taxon>Verrucomicrobiota</taxon>
        <taxon>Verrucomicrobiia</taxon>
        <taxon>Verrucomicrobiales</taxon>
        <taxon>Verrucomicrobiaceae</taxon>
        <taxon>Luteolibacter</taxon>
    </lineage>
</organism>
<protein>
    <recommendedName>
        <fullName evidence="4">Outer membrane lipoprotein-sorting protein</fullName>
    </recommendedName>
</protein>
<evidence type="ECO:0000313" key="3">
    <source>
        <dbReference type="Proteomes" id="UP000501812"/>
    </source>
</evidence>
<sequence length="267" mass="29662">MKKLLLLALIAPALANDTAINSGGHGPAPLGEFDGEESVIRMISEKIEIKMGKKESQVTCRFTFRSSKKEGDAKQTVGFPDLLEMESDTGTISKLETFVDGKPVEARKVRGWFSTAEWGTPKSGLGQPTVPGEQIQYADFYVVDLSFPPGKDVIVERKYIADNGGDAMGSTAFSYTTHTGAVWKDTIGEAEFRVVLDGWTVDDFAFEDGKQKLPPREQSAWCFPNLAEWKVVSPTELRMTWKDFEPAVHRTRRGIFLATWSRKASEE</sequence>
<proteinExistence type="predicted"/>
<reference evidence="2 3" key="1">
    <citation type="submission" date="2020-04" db="EMBL/GenBank/DDBJ databases">
        <title>Luteolibacter sp. G-1-1-1 isolated from soil.</title>
        <authorList>
            <person name="Dahal R.H."/>
        </authorList>
    </citation>
    <scope>NUCLEOTIDE SEQUENCE [LARGE SCALE GENOMIC DNA]</scope>
    <source>
        <strain evidence="2 3">G-1-1-1</strain>
    </source>
</reference>
<evidence type="ECO:0000313" key="2">
    <source>
        <dbReference type="EMBL" id="QJE96860.1"/>
    </source>
</evidence>
<evidence type="ECO:0008006" key="4">
    <source>
        <dbReference type="Google" id="ProtNLM"/>
    </source>
</evidence>
<gene>
    <name evidence="2" type="ORF">HHL09_14055</name>
</gene>
<name>A0A858RL00_9BACT</name>
<accession>A0A858RL00</accession>
<keyword evidence="1" id="KW-0732">Signal</keyword>
<dbReference type="KEGG" id="luo:HHL09_14055"/>
<feature type="signal peptide" evidence="1">
    <location>
        <begin position="1"/>
        <end position="15"/>
    </location>
</feature>
<keyword evidence="3" id="KW-1185">Reference proteome</keyword>